<organism evidence="2 3">
    <name type="scientific">Panacagrimonas perspica</name>
    <dbReference type="NCBI Taxonomy" id="381431"/>
    <lineage>
        <taxon>Bacteria</taxon>
        <taxon>Pseudomonadati</taxon>
        <taxon>Pseudomonadota</taxon>
        <taxon>Gammaproteobacteria</taxon>
        <taxon>Nevskiales</taxon>
        <taxon>Nevskiaceae</taxon>
        <taxon>Panacagrimonas</taxon>
    </lineage>
</organism>
<sequence>MDELNAEPAEPSLDAGALPPARSTNDGDFPAVAMTGSPVDIAQAKSLRLRLVAETAYLDERQRYVVDLLERDLAYLTLVVETADGRPVRGAIPQFSVTGSSRMVPMTEHPTTDDSGWLDFGVVGGKMGSDRVDVTVADQKIEVLLNVISLKAMGFAKLDEIEGGLRWETLMQARLRFEGEKVSADFPAEIAMKHGKTVKLIGFMMPLEAEENQKHFLLTSNPPSCFFHIPGGPAGAVEVFADTGVKASWDPIVLEGRFETVQGGQLGVIYRLRQARVMSK</sequence>
<dbReference type="EMBL" id="SOBT01000011">
    <property type="protein sequence ID" value="TDU25632.1"/>
    <property type="molecule type" value="Genomic_DNA"/>
</dbReference>
<dbReference type="Proteomes" id="UP000295341">
    <property type="component" value="Unassembled WGS sequence"/>
</dbReference>
<evidence type="ECO:0000313" key="2">
    <source>
        <dbReference type="EMBL" id="TDU25632.1"/>
    </source>
</evidence>
<dbReference type="SUPFAM" id="SSF49373">
    <property type="entry name" value="Invasin/intimin cell-adhesion fragments"/>
    <property type="match status" value="1"/>
</dbReference>
<reference evidence="2 3" key="1">
    <citation type="submission" date="2019-03" db="EMBL/GenBank/DDBJ databases">
        <title>Genomic Encyclopedia of Type Strains, Phase IV (KMG-IV): sequencing the most valuable type-strain genomes for metagenomic binning, comparative biology and taxonomic classification.</title>
        <authorList>
            <person name="Goeker M."/>
        </authorList>
    </citation>
    <scope>NUCLEOTIDE SEQUENCE [LARGE SCALE GENOMIC DNA]</scope>
    <source>
        <strain evidence="2 3">DSM 26377</strain>
    </source>
</reference>
<evidence type="ECO:0000313" key="3">
    <source>
        <dbReference type="Proteomes" id="UP000295341"/>
    </source>
</evidence>
<gene>
    <name evidence="2" type="ORF">DFR24_4075</name>
</gene>
<name>A0A4R7NXP4_9GAMM</name>
<dbReference type="Pfam" id="PF11736">
    <property type="entry name" value="DUF3299"/>
    <property type="match status" value="1"/>
</dbReference>
<proteinExistence type="predicted"/>
<dbReference type="InterPro" id="IPR008964">
    <property type="entry name" value="Invasin/intimin_cell_adhesion"/>
</dbReference>
<dbReference type="InterPro" id="IPR021727">
    <property type="entry name" value="DUF3299"/>
</dbReference>
<accession>A0A4R7NXP4</accession>
<dbReference type="Gene3D" id="2.40.50.870">
    <property type="entry name" value="Protein of unknown function (DUF3299)"/>
    <property type="match status" value="1"/>
</dbReference>
<keyword evidence="3" id="KW-1185">Reference proteome</keyword>
<protein>
    <submittedName>
        <fullName evidence="2">Uncharacterized protein DUF3299</fullName>
    </submittedName>
</protein>
<feature type="region of interest" description="Disordered" evidence="1">
    <location>
        <begin position="1"/>
        <end position="29"/>
    </location>
</feature>
<evidence type="ECO:0000256" key="1">
    <source>
        <dbReference type="SAM" id="MobiDB-lite"/>
    </source>
</evidence>
<dbReference type="AlphaFoldDB" id="A0A4R7NXP4"/>
<comment type="caution">
    <text evidence="2">The sequence shown here is derived from an EMBL/GenBank/DDBJ whole genome shotgun (WGS) entry which is preliminary data.</text>
</comment>